<dbReference type="OrthoDB" id="2014905at2759"/>
<dbReference type="AlphaFoldDB" id="A0A2H4WW91"/>
<dbReference type="CTD" id="64983"/>
<evidence type="ECO:0000256" key="4">
    <source>
        <dbReference type="ARBA" id="ARBA00022980"/>
    </source>
</evidence>
<name>A0A2H4WW91_TRINI</name>
<dbReference type="KEGG" id="tnl:113500562"/>
<evidence type="ECO:0000256" key="8">
    <source>
        <dbReference type="ARBA" id="ARBA00042577"/>
    </source>
</evidence>
<keyword evidence="3" id="KW-0809">Transit peptide</keyword>
<keyword evidence="6" id="KW-0687">Ribonucleoprotein</keyword>
<evidence type="ECO:0000256" key="3">
    <source>
        <dbReference type="ARBA" id="ARBA00022946"/>
    </source>
</evidence>
<evidence type="ECO:0000313" key="12">
    <source>
        <dbReference type="Proteomes" id="UP000322000"/>
    </source>
</evidence>
<comment type="function">
    <text evidence="9">Component of the mitochondrial large ribosomal subunit (mt-LSU). The mitochondrial ribosome (mitoribosome) is a large ribonucleoprotein complex responsible for the synthesis of proteins inside mitochondria.</text>
</comment>
<dbReference type="InterPro" id="IPR051991">
    <property type="entry name" value="Mitoribosomal_protein_bL32"/>
</dbReference>
<dbReference type="PANTHER" id="PTHR21026">
    <property type="entry name" value="39S RIBOSOMAL PROTEIN L32, MITOCHONDRIAL"/>
    <property type="match status" value="1"/>
</dbReference>
<dbReference type="SUPFAM" id="SSF57829">
    <property type="entry name" value="Zn-binding ribosomal proteins"/>
    <property type="match status" value="1"/>
</dbReference>
<evidence type="ECO:0000313" key="13">
    <source>
        <dbReference type="RefSeq" id="XP_026737206.1"/>
    </source>
</evidence>
<organism evidence="11">
    <name type="scientific">Trichoplusia ni</name>
    <name type="common">Cabbage looper</name>
    <dbReference type="NCBI Taxonomy" id="7111"/>
    <lineage>
        <taxon>Eukaryota</taxon>
        <taxon>Metazoa</taxon>
        <taxon>Ecdysozoa</taxon>
        <taxon>Arthropoda</taxon>
        <taxon>Hexapoda</taxon>
        <taxon>Insecta</taxon>
        <taxon>Pterygota</taxon>
        <taxon>Neoptera</taxon>
        <taxon>Endopterygota</taxon>
        <taxon>Lepidoptera</taxon>
        <taxon>Glossata</taxon>
        <taxon>Ditrysia</taxon>
        <taxon>Noctuoidea</taxon>
        <taxon>Noctuidae</taxon>
        <taxon>Plusiinae</taxon>
        <taxon>Trichoplusia</taxon>
    </lineage>
</organism>
<comment type="similarity">
    <text evidence="2">Belongs to the bacterial ribosomal protein bL32 family.</text>
</comment>
<dbReference type="GO" id="GO:0005762">
    <property type="term" value="C:mitochondrial large ribosomal subunit"/>
    <property type="evidence" value="ECO:0007669"/>
    <property type="project" value="TreeGrafter"/>
</dbReference>
<evidence type="ECO:0000256" key="9">
    <source>
        <dbReference type="ARBA" id="ARBA00045766"/>
    </source>
</evidence>
<evidence type="ECO:0000256" key="7">
    <source>
        <dbReference type="ARBA" id="ARBA00039935"/>
    </source>
</evidence>
<dbReference type="EMBL" id="KY514090">
    <property type="protein sequence ID" value="AUD12121.1"/>
    <property type="molecule type" value="mRNA"/>
</dbReference>
<dbReference type="GO" id="GO:0006412">
    <property type="term" value="P:translation"/>
    <property type="evidence" value="ECO:0007669"/>
    <property type="project" value="InterPro"/>
</dbReference>
<evidence type="ECO:0000313" key="11">
    <source>
        <dbReference type="EMBL" id="AUD12121.1"/>
    </source>
</evidence>
<sequence>MIPRITYICSQLVKNIERNLFHMFGHPPKELALAYVHEHKPVSSPQKFSLKDIIGDGMLWAVPKFRRTNERKLKRKFGSPEYVLKILLPKNNIKVCQDCGHHHEKGRLCEHCYTKVKKETQEIQDKIQEKLGLNPIENDVVVLYEGEKLPDEPKEFWNGKRIVEMKKERPQWFSKNLLQKTTQQPSDSTDVKPTDLA</sequence>
<proteinExistence type="evidence at transcript level"/>
<comment type="subcellular location">
    <subcellularLocation>
        <location evidence="1">Mitochondrion</location>
    </subcellularLocation>
</comment>
<gene>
    <name evidence="13" type="primary">LOC113500562</name>
</gene>
<feature type="region of interest" description="Disordered" evidence="10">
    <location>
        <begin position="174"/>
        <end position="197"/>
    </location>
</feature>
<keyword evidence="12" id="KW-1185">Reference proteome</keyword>
<keyword evidence="4 11" id="KW-0689">Ribosomal protein</keyword>
<dbReference type="InterPro" id="IPR011332">
    <property type="entry name" value="Ribosomal_zn-bd"/>
</dbReference>
<accession>A0A2H4WW91</accession>
<feature type="compositionally biased region" description="Polar residues" evidence="10">
    <location>
        <begin position="174"/>
        <end position="188"/>
    </location>
</feature>
<dbReference type="GO" id="GO:0003735">
    <property type="term" value="F:structural constituent of ribosome"/>
    <property type="evidence" value="ECO:0007669"/>
    <property type="project" value="TreeGrafter"/>
</dbReference>
<dbReference type="GeneID" id="113500562"/>
<dbReference type="PANTHER" id="PTHR21026:SF2">
    <property type="entry name" value="LARGE RIBOSOMAL SUBUNIT PROTEIN BL32M"/>
    <property type="match status" value="1"/>
</dbReference>
<keyword evidence="5" id="KW-0496">Mitochondrion</keyword>
<protein>
    <recommendedName>
        <fullName evidence="7">Large ribosomal subunit protein bL32m</fullName>
    </recommendedName>
    <alternativeName>
        <fullName evidence="8">39S ribosomal protein L32, mitochondrial</fullName>
    </alternativeName>
</protein>
<reference evidence="13" key="2">
    <citation type="submission" date="2025-04" db="UniProtKB">
        <authorList>
            <consortium name="RefSeq"/>
        </authorList>
    </citation>
    <scope>IDENTIFICATION</scope>
</reference>
<evidence type="ECO:0000256" key="5">
    <source>
        <dbReference type="ARBA" id="ARBA00023128"/>
    </source>
</evidence>
<evidence type="ECO:0000256" key="1">
    <source>
        <dbReference type="ARBA" id="ARBA00004173"/>
    </source>
</evidence>
<evidence type="ECO:0000256" key="6">
    <source>
        <dbReference type="ARBA" id="ARBA00023274"/>
    </source>
</evidence>
<dbReference type="Proteomes" id="UP000322000">
    <property type="component" value="Chromosome 14"/>
</dbReference>
<dbReference type="RefSeq" id="XP_026737206.1">
    <property type="nucleotide sequence ID" value="XM_026881405.1"/>
</dbReference>
<reference evidence="11" key="1">
    <citation type="submission" date="2017-01" db="EMBL/GenBank/DDBJ databases">
        <title>Selection of reference genes for RT-qPCR Normalization in Trichoplusia ni Cells during A Baculovirus (AnpeMNPV) Infection.</title>
        <authorList>
            <person name="Zhao Z."/>
            <person name="Wang L."/>
            <person name="Yue D."/>
            <person name="Ye B."/>
            <person name="Li P."/>
            <person name="Zhang B."/>
            <person name="Fan Q."/>
        </authorList>
    </citation>
    <scope>NUCLEOTIDE SEQUENCE</scope>
</reference>
<evidence type="ECO:0000256" key="2">
    <source>
        <dbReference type="ARBA" id="ARBA00008560"/>
    </source>
</evidence>
<evidence type="ECO:0000256" key="10">
    <source>
        <dbReference type="SAM" id="MobiDB-lite"/>
    </source>
</evidence>